<proteinExistence type="predicted"/>
<dbReference type="PANTHER" id="PTHR23011:SF28">
    <property type="entry name" value="CYCLIC NUCLEOTIDE-BINDING DOMAIN CONTAINING PROTEIN"/>
    <property type="match status" value="1"/>
</dbReference>
<dbReference type="OrthoDB" id="417078at2759"/>
<dbReference type="AlphaFoldDB" id="A0A9W7G050"/>
<dbReference type="Gene3D" id="2.60.120.10">
    <property type="entry name" value="Jelly Rolls"/>
    <property type="match status" value="2"/>
</dbReference>
<sequence>MYRRNSHIESIKAMRLREVYQKNAAAEGAFAKTAQGRWLNAIRTVLRGVRAVNAFLPQEYRRKKKEAENQKMGKKKTAWQKVKKTAVQHAVQNKMAQDFKVDTQSAVKQVGFQFGKSADKKLFENCLRILKTEKKRRTRPDLGMLLTLLKDNQFFSKLSHEVKLDLASVMSLSSVKHGVNVFKQGDVGNLFYIVLRGECDVFVTHMGISFKAVTYGVGGAFGERALLTSEPRAATVTCTVNCDFLVIQRRDYLRVLRETHEREFTGKMAFLKTVRYLENLPNQVCEEIAQKFSKKRYGANQVIVKEGSKKTHLHILRNGECRVLKKVDMGGDIGNVQMETRHLSSRDFFCEEDCGTCRVSVVSISFAEVYSIHVNDLKSNDSPALREVLEEIKAFSDKFKIYKDEAALKGMYLKEKQWGRVKDRVIGELKMKVKGKGGESGSGSFRVV</sequence>
<protein>
    <recommendedName>
        <fullName evidence="1">Cyclic nucleotide-binding domain-containing protein</fullName>
    </recommendedName>
</protein>
<dbReference type="InterPro" id="IPR000595">
    <property type="entry name" value="cNMP-bd_dom"/>
</dbReference>
<keyword evidence="3" id="KW-1185">Reference proteome</keyword>
<name>A0A9W7G050_9STRA</name>
<dbReference type="InterPro" id="IPR018490">
    <property type="entry name" value="cNMP-bd_dom_sf"/>
</dbReference>
<dbReference type="Proteomes" id="UP001165082">
    <property type="component" value="Unassembled WGS sequence"/>
</dbReference>
<dbReference type="PROSITE" id="PS00889">
    <property type="entry name" value="CNMP_BINDING_2"/>
    <property type="match status" value="1"/>
</dbReference>
<evidence type="ECO:0000313" key="3">
    <source>
        <dbReference type="Proteomes" id="UP001165082"/>
    </source>
</evidence>
<evidence type="ECO:0000313" key="2">
    <source>
        <dbReference type="EMBL" id="GMI26746.1"/>
    </source>
</evidence>
<dbReference type="CDD" id="cd00038">
    <property type="entry name" value="CAP_ED"/>
    <property type="match status" value="2"/>
</dbReference>
<comment type="caution">
    <text evidence="2">The sequence shown here is derived from an EMBL/GenBank/DDBJ whole genome shotgun (WGS) entry which is preliminary data.</text>
</comment>
<gene>
    <name evidence="2" type="ORF">TrRE_jg9537</name>
</gene>
<dbReference type="InterPro" id="IPR014710">
    <property type="entry name" value="RmlC-like_jellyroll"/>
</dbReference>
<dbReference type="SMART" id="SM00100">
    <property type="entry name" value="cNMP"/>
    <property type="match status" value="2"/>
</dbReference>
<dbReference type="SUPFAM" id="SSF51206">
    <property type="entry name" value="cAMP-binding domain-like"/>
    <property type="match status" value="2"/>
</dbReference>
<reference evidence="2" key="1">
    <citation type="submission" date="2022-07" db="EMBL/GenBank/DDBJ databases">
        <title>Genome analysis of Parmales, a sister group of diatoms, reveals the evolutionary specialization of diatoms from phago-mixotrophs to photoautotrophs.</title>
        <authorList>
            <person name="Ban H."/>
            <person name="Sato S."/>
            <person name="Yoshikawa S."/>
            <person name="Kazumasa Y."/>
            <person name="Nakamura Y."/>
            <person name="Ichinomiya M."/>
            <person name="Saitoh K."/>
            <person name="Sato N."/>
            <person name="Blanc-Mathieu R."/>
            <person name="Endo H."/>
            <person name="Kuwata A."/>
            <person name="Ogata H."/>
        </authorList>
    </citation>
    <scope>NUCLEOTIDE SEQUENCE</scope>
</reference>
<organism evidence="2 3">
    <name type="scientific">Triparma retinervis</name>
    <dbReference type="NCBI Taxonomy" id="2557542"/>
    <lineage>
        <taxon>Eukaryota</taxon>
        <taxon>Sar</taxon>
        <taxon>Stramenopiles</taxon>
        <taxon>Ochrophyta</taxon>
        <taxon>Bolidophyceae</taxon>
        <taxon>Parmales</taxon>
        <taxon>Triparmaceae</taxon>
        <taxon>Triparma</taxon>
    </lineage>
</organism>
<dbReference type="PANTHER" id="PTHR23011">
    <property type="entry name" value="CYCLIC NUCLEOTIDE-BINDING DOMAIN CONTAINING PROTEIN"/>
    <property type="match status" value="1"/>
</dbReference>
<feature type="domain" description="Cyclic nucleotide-binding" evidence="1">
    <location>
        <begin position="276"/>
        <end position="351"/>
    </location>
</feature>
<dbReference type="InterPro" id="IPR018488">
    <property type="entry name" value="cNMP-bd_CS"/>
</dbReference>
<dbReference type="EMBL" id="BRXZ01008467">
    <property type="protein sequence ID" value="GMI26746.1"/>
    <property type="molecule type" value="Genomic_DNA"/>
</dbReference>
<dbReference type="PROSITE" id="PS50042">
    <property type="entry name" value="CNMP_BINDING_3"/>
    <property type="match status" value="2"/>
</dbReference>
<dbReference type="PRINTS" id="PR00103">
    <property type="entry name" value="CAMPKINASE"/>
</dbReference>
<feature type="domain" description="Cyclic nucleotide-binding" evidence="1">
    <location>
        <begin position="154"/>
        <end position="273"/>
    </location>
</feature>
<dbReference type="Pfam" id="PF00027">
    <property type="entry name" value="cNMP_binding"/>
    <property type="match status" value="1"/>
</dbReference>
<accession>A0A9W7G050</accession>
<evidence type="ECO:0000259" key="1">
    <source>
        <dbReference type="PROSITE" id="PS50042"/>
    </source>
</evidence>